<accession>A0A485MXV5</accession>
<keyword evidence="3" id="KW-1185">Reference proteome</keyword>
<name>A0A485MXV5_LYNPA</name>
<organism evidence="2 3">
    <name type="scientific">Lynx pardinus</name>
    <name type="common">Iberian lynx</name>
    <name type="synonym">Felis pardina</name>
    <dbReference type="NCBI Taxonomy" id="191816"/>
    <lineage>
        <taxon>Eukaryota</taxon>
        <taxon>Metazoa</taxon>
        <taxon>Chordata</taxon>
        <taxon>Craniata</taxon>
        <taxon>Vertebrata</taxon>
        <taxon>Euteleostomi</taxon>
        <taxon>Mammalia</taxon>
        <taxon>Eutheria</taxon>
        <taxon>Laurasiatheria</taxon>
        <taxon>Carnivora</taxon>
        <taxon>Feliformia</taxon>
        <taxon>Felidae</taxon>
        <taxon>Felinae</taxon>
        <taxon>Lynx</taxon>
    </lineage>
</organism>
<dbReference type="AlphaFoldDB" id="A0A485MXV5"/>
<evidence type="ECO:0000256" key="1">
    <source>
        <dbReference type="SAM" id="MobiDB-lite"/>
    </source>
</evidence>
<proteinExistence type="predicted"/>
<dbReference type="EMBL" id="CAAGRJ010006681">
    <property type="protein sequence ID" value="VFV24606.1"/>
    <property type="molecule type" value="Genomic_DNA"/>
</dbReference>
<sequence length="80" mass="8911">MGAERTRPGGWRKQSPQLSVEEGGDSAGAESHISTVRFISTARERAWMLKPPYLTLSETSVNSCLNESSQSLVWFLRILD</sequence>
<dbReference type="Proteomes" id="UP000386466">
    <property type="component" value="Unassembled WGS sequence"/>
</dbReference>
<gene>
    <name evidence="2" type="ORF">LYPA_23C008628</name>
</gene>
<protein>
    <submittedName>
        <fullName evidence="2">Uncharacterized protein</fullName>
    </submittedName>
</protein>
<evidence type="ECO:0000313" key="2">
    <source>
        <dbReference type="EMBL" id="VFV24606.1"/>
    </source>
</evidence>
<reference evidence="2 3" key="1">
    <citation type="submission" date="2019-01" db="EMBL/GenBank/DDBJ databases">
        <authorList>
            <person name="Alioto T."/>
            <person name="Alioto T."/>
        </authorList>
    </citation>
    <scope>NUCLEOTIDE SEQUENCE [LARGE SCALE GENOMIC DNA]</scope>
</reference>
<feature type="region of interest" description="Disordered" evidence="1">
    <location>
        <begin position="1"/>
        <end position="29"/>
    </location>
</feature>
<evidence type="ECO:0000313" key="3">
    <source>
        <dbReference type="Proteomes" id="UP000386466"/>
    </source>
</evidence>